<gene>
    <name evidence="1" type="ORF">OHA22_44510</name>
</gene>
<evidence type="ECO:0000313" key="1">
    <source>
        <dbReference type="EMBL" id="WTT22100.1"/>
    </source>
</evidence>
<dbReference type="SUPFAM" id="SSF55486">
    <property type="entry name" value="Metalloproteases ('zincins'), catalytic domain"/>
    <property type="match status" value="1"/>
</dbReference>
<dbReference type="GO" id="GO:0008237">
    <property type="term" value="F:metallopeptidase activity"/>
    <property type="evidence" value="ECO:0007669"/>
    <property type="project" value="UniProtKB-KW"/>
</dbReference>
<name>A0AAU2AC38_9ACTN</name>
<sequence>MPSVVVRNEAGRGFDPLADRLKVIAGETLPLVESITGLPLPDSVAIRLMRPRAWRKSHVRRLKRQLGTEATELSAPWADMRTAYATIKANGKTLRRQWPLIAAHSASRVPGKPEIVVLPKSLREGGYLQDEPFLYKTVAHEATHLTQYATTQGRVWEAQDTLFPHLRGTADRDYKFLLEGHAYWADHQVTTKILGAPVVTHEFSPHASPRFRALQGSVPGLGTRGFFDRARGSVGDIVAEHGLDIFNQVWASPDLVPTTDETVDPAAWTARFASLRSA</sequence>
<dbReference type="EMBL" id="CP108222">
    <property type="protein sequence ID" value="WTT22100.1"/>
    <property type="molecule type" value="Genomic_DNA"/>
</dbReference>
<dbReference type="InterPro" id="IPR018766">
    <property type="entry name" value="Zinicin_2"/>
</dbReference>
<accession>A0AAU2AC38</accession>
<keyword evidence="1" id="KW-0645">Protease</keyword>
<dbReference type="AlphaFoldDB" id="A0AAU2AC38"/>
<dbReference type="Pfam" id="PF10103">
    <property type="entry name" value="Zincin_2"/>
    <property type="match status" value="1"/>
</dbReference>
<protein>
    <submittedName>
        <fullName evidence="1">Zinc-dependent metalloprotease</fullName>
    </submittedName>
</protein>
<organism evidence="1">
    <name type="scientific">Streptomyces sp. NBC_00093</name>
    <dbReference type="NCBI Taxonomy" id="2975649"/>
    <lineage>
        <taxon>Bacteria</taxon>
        <taxon>Bacillati</taxon>
        <taxon>Actinomycetota</taxon>
        <taxon>Actinomycetes</taxon>
        <taxon>Kitasatosporales</taxon>
        <taxon>Streptomycetaceae</taxon>
        <taxon>Streptomyces</taxon>
    </lineage>
</organism>
<reference evidence="1" key="1">
    <citation type="submission" date="2022-10" db="EMBL/GenBank/DDBJ databases">
        <title>The complete genomes of actinobacterial strains from the NBC collection.</title>
        <authorList>
            <person name="Joergensen T.S."/>
            <person name="Alvarez Arevalo M."/>
            <person name="Sterndorff E.B."/>
            <person name="Faurdal D."/>
            <person name="Vuksanovic O."/>
            <person name="Mourched A.-S."/>
            <person name="Charusanti P."/>
            <person name="Shaw S."/>
            <person name="Blin K."/>
            <person name="Weber T."/>
        </authorList>
    </citation>
    <scope>NUCLEOTIDE SEQUENCE</scope>
    <source>
        <strain evidence="1">NBC_00093</strain>
    </source>
</reference>
<keyword evidence="1" id="KW-0482">Metalloprotease</keyword>
<proteinExistence type="predicted"/>
<keyword evidence="1" id="KW-0378">Hydrolase</keyword>